<evidence type="ECO:0000313" key="4">
    <source>
        <dbReference type="Proteomes" id="UP000630718"/>
    </source>
</evidence>
<dbReference type="SUPFAM" id="SSF54637">
    <property type="entry name" value="Thioesterase/thiol ester dehydrase-isomerase"/>
    <property type="match status" value="1"/>
</dbReference>
<comment type="caution">
    <text evidence="3">The sequence shown here is derived from an EMBL/GenBank/DDBJ whole genome shotgun (WGS) entry which is preliminary data.</text>
</comment>
<dbReference type="GO" id="GO:0016740">
    <property type="term" value="F:transferase activity"/>
    <property type="evidence" value="ECO:0007669"/>
    <property type="project" value="InterPro"/>
</dbReference>
<organism evidence="3 4">
    <name type="scientific">Streptomyces fumanus</name>
    <dbReference type="NCBI Taxonomy" id="67302"/>
    <lineage>
        <taxon>Bacteria</taxon>
        <taxon>Bacillati</taxon>
        <taxon>Actinomycetota</taxon>
        <taxon>Actinomycetes</taxon>
        <taxon>Kitasatosporales</taxon>
        <taxon>Streptomycetaceae</taxon>
        <taxon>Streptomyces</taxon>
    </lineage>
</organism>
<accession>A0A919AKQ2</accession>
<dbReference type="NCBIfam" id="NF041195">
    <property type="entry name" value="ScbA_BarX_GamBu"/>
    <property type="match status" value="1"/>
</dbReference>
<feature type="region of interest" description="Disordered" evidence="1">
    <location>
        <begin position="1"/>
        <end position="22"/>
    </location>
</feature>
<name>A0A919AKQ2_9ACTN</name>
<dbReference type="InterPro" id="IPR029069">
    <property type="entry name" value="HotDog_dom_sf"/>
</dbReference>
<gene>
    <name evidence="3" type="ORF">GCM10018772_39550</name>
</gene>
<evidence type="ECO:0000259" key="2">
    <source>
        <dbReference type="Pfam" id="PF03756"/>
    </source>
</evidence>
<reference evidence="3" key="2">
    <citation type="submission" date="2020-09" db="EMBL/GenBank/DDBJ databases">
        <authorList>
            <person name="Sun Q."/>
            <person name="Ohkuma M."/>
        </authorList>
    </citation>
    <scope>NUCLEOTIDE SEQUENCE</scope>
    <source>
        <strain evidence="3">JCM 4477</strain>
    </source>
</reference>
<dbReference type="EMBL" id="BNBI01000008">
    <property type="protein sequence ID" value="GHF10639.1"/>
    <property type="molecule type" value="Genomic_DNA"/>
</dbReference>
<reference evidence="3" key="1">
    <citation type="journal article" date="2014" name="Int. J. Syst. Evol. Microbiol.">
        <title>Complete genome sequence of Corynebacterium casei LMG S-19264T (=DSM 44701T), isolated from a smear-ripened cheese.</title>
        <authorList>
            <consortium name="US DOE Joint Genome Institute (JGI-PGF)"/>
            <person name="Walter F."/>
            <person name="Albersmeier A."/>
            <person name="Kalinowski J."/>
            <person name="Ruckert C."/>
        </authorList>
    </citation>
    <scope>NUCLEOTIDE SEQUENCE</scope>
    <source>
        <strain evidence="3">JCM 4477</strain>
    </source>
</reference>
<keyword evidence="4" id="KW-1185">Reference proteome</keyword>
<dbReference type="Proteomes" id="UP000630718">
    <property type="component" value="Unassembled WGS sequence"/>
</dbReference>
<evidence type="ECO:0000313" key="3">
    <source>
        <dbReference type="EMBL" id="GHF10639.1"/>
    </source>
</evidence>
<feature type="compositionally biased region" description="Basic and acidic residues" evidence="1">
    <location>
        <begin position="1"/>
        <end position="12"/>
    </location>
</feature>
<protein>
    <submittedName>
        <fullName evidence="3">Adhesin</fullName>
    </submittedName>
</protein>
<feature type="domain" description="A-factor biosynthesis hotdog" evidence="2">
    <location>
        <begin position="193"/>
        <end position="299"/>
    </location>
</feature>
<dbReference type="InterPro" id="IPR047757">
    <property type="entry name" value="AfsA-like"/>
</dbReference>
<proteinExistence type="predicted"/>
<sequence length="309" mass="33753">MSPENDACRERAGSSPSAPGIGALVRKSVPEAVLVTEWDEIDGKDQRVTVRWPSEHSFHVQEGHYSPLLFVESLRQALALLSHDVHRIPLGHRLGWEQLRATVNREALRADGSPARVVLRITHPSVGRRRLGSVRLTSRIEAQRAGVPLGTAELDYTAHPPALYDRLRGSHRDAAEAVARALPPGPPVPAARVGRDQARDVLLSPAGPPDTWRLRVDTGHRVFFDHPHDHVPGMVLLEAAAQAARSLVGQPVTPVAFDTRFLRYVELDRPCLLTAEPGPSGDPRGHQVHVTAAQDGRPVFSSVLIAARH</sequence>
<dbReference type="AlphaFoldDB" id="A0A919AKQ2"/>
<feature type="domain" description="A-factor biosynthesis hotdog" evidence="2">
    <location>
        <begin position="24"/>
        <end position="156"/>
    </location>
</feature>
<dbReference type="Pfam" id="PF03756">
    <property type="entry name" value="AfsA"/>
    <property type="match status" value="2"/>
</dbReference>
<evidence type="ECO:0000256" key="1">
    <source>
        <dbReference type="SAM" id="MobiDB-lite"/>
    </source>
</evidence>
<dbReference type="InterPro" id="IPR005509">
    <property type="entry name" value="AfsA_hotdog_dom"/>
</dbReference>